<reference evidence="1 2" key="1">
    <citation type="submission" date="2023-04" db="EMBL/GenBank/DDBJ databases">
        <title>Forest soil microbial communities from Buena Vista Peninsula, Colon Province, Panama.</title>
        <authorList>
            <person name="Bouskill N."/>
        </authorList>
    </citation>
    <scope>NUCLEOTIDE SEQUENCE [LARGE SCALE GENOMIC DNA]</scope>
    <source>
        <strain evidence="1 2">CFH S0262</strain>
    </source>
</reference>
<dbReference type="GO" id="GO:0050300">
    <property type="term" value="F:aminoglycoside 6-kinase activity"/>
    <property type="evidence" value="ECO:0007669"/>
    <property type="project" value="UniProtKB-EC"/>
</dbReference>
<evidence type="ECO:0000313" key="1">
    <source>
        <dbReference type="EMBL" id="MDH6283800.1"/>
    </source>
</evidence>
<dbReference type="EMBL" id="JARXVC010000016">
    <property type="protein sequence ID" value="MDH6283800.1"/>
    <property type="molecule type" value="Genomic_DNA"/>
</dbReference>
<dbReference type="SUPFAM" id="SSF56112">
    <property type="entry name" value="Protein kinase-like (PK-like)"/>
    <property type="match status" value="1"/>
</dbReference>
<evidence type="ECO:0000313" key="2">
    <source>
        <dbReference type="Proteomes" id="UP001160334"/>
    </source>
</evidence>
<dbReference type="InterPro" id="IPR006748">
    <property type="entry name" value="NH2Glyco/OHUrea_AB-resist_kin"/>
</dbReference>
<dbReference type="EC" id="2.7.1.72" evidence="1"/>
<dbReference type="InterPro" id="IPR011009">
    <property type="entry name" value="Kinase-like_dom_sf"/>
</dbReference>
<proteinExistence type="predicted"/>
<gene>
    <name evidence="1" type="ORF">M2280_005051</name>
</gene>
<accession>A0ABT6MHK4</accession>
<organism evidence="1 2">
    <name type="scientific">Prescottella agglutinans</name>
    <dbReference type="NCBI Taxonomy" id="1644129"/>
    <lineage>
        <taxon>Bacteria</taxon>
        <taxon>Bacillati</taxon>
        <taxon>Actinomycetota</taxon>
        <taxon>Actinomycetes</taxon>
        <taxon>Mycobacteriales</taxon>
        <taxon>Nocardiaceae</taxon>
        <taxon>Prescottella</taxon>
    </lineage>
</organism>
<dbReference type="RefSeq" id="WP_280763057.1">
    <property type="nucleotide sequence ID" value="NZ_JARXVC010000016.1"/>
</dbReference>
<dbReference type="Pfam" id="PF04655">
    <property type="entry name" value="APH_6_hur"/>
    <property type="match status" value="1"/>
</dbReference>
<name>A0ABT6MHK4_9NOCA</name>
<keyword evidence="2" id="KW-1185">Reference proteome</keyword>
<sequence>MIEVPAALAAAQYKHGGVAGRAFVAALPRIADQMLDRWNLTPTGEPMHGWTALVLPVQDGDGRHAVLKLQAVDEETAGEPVALRMWDGDGAVRLLADDPGTGAMLLERLDASRHLTGMEDSRAAVRILAGLLARLTAHVAPTGMRKLGDVADAMLQDAPDTVRLLADAADRRLLADCAAAVRDVVDEPGNRLLHWDLHYDNVLASEREPWLAIDPKPLAGDPGFELLPALTNRFDPAEITWRFDLMTDLLGLDRGRALAWTLGRILQNGLWDIEDGERRLAEEQVAIARILLAR</sequence>
<dbReference type="Proteomes" id="UP001160334">
    <property type="component" value="Unassembled WGS sequence"/>
</dbReference>
<protein>
    <submittedName>
        <fullName evidence="1">Streptomycin 6-kinase</fullName>
        <ecNumber evidence="1">2.7.1.72</ecNumber>
    </submittedName>
</protein>
<keyword evidence="1" id="KW-0808">Transferase</keyword>
<comment type="caution">
    <text evidence="1">The sequence shown here is derived from an EMBL/GenBank/DDBJ whole genome shotgun (WGS) entry which is preliminary data.</text>
</comment>